<evidence type="ECO:0000313" key="6">
    <source>
        <dbReference type="EMBL" id="BAL94602.1"/>
    </source>
</evidence>
<dbReference type="GO" id="GO:0016846">
    <property type="term" value="F:carbon-sulfur lyase activity"/>
    <property type="evidence" value="ECO:0007669"/>
    <property type="project" value="TreeGrafter"/>
</dbReference>
<keyword evidence="3" id="KW-0028">Amino-acid biosynthesis</keyword>
<dbReference type="CDD" id="cd00614">
    <property type="entry name" value="CGS_like"/>
    <property type="match status" value="1"/>
</dbReference>
<dbReference type="GO" id="GO:0071268">
    <property type="term" value="P:homocysteine biosynthetic process"/>
    <property type="evidence" value="ECO:0007669"/>
    <property type="project" value="InterPro"/>
</dbReference>
<dbReference type="Proteomes" id="UP000007883">
    <property type="component" value="Chromosome"/>
</dbReference>
<comment type="similarity">
    <text evidence="3">Belongs to the trans-sulfuration enzymes family. MetZ subfamily.</text>
</comment>
<organism evidence="6 7">
    <name type="scientific">Rubrivivax gelatinosus (strain NBRC 100245 / IL144)</name>
    <dbReference type="NCBI Taxonomy" id="983917"/>
    <lineage>
        <taxon>Bacteria</taxon>
        <taxon>Pseudomonadati</taxon>
        <taxon>Pseudomonadota</taxon>
        <taxon>Betaproteobacteria</taxon>
        <taxon>Burkholderiales</taxon>
        <taxon>Sphaerotilaceae</taxon>
        <taxon>Rubrivivax</taxon>
    </lineage>
</organism>
<reference evidence="6 7" key="1">
    <citation type="journal article" date="2012" name="J. Bacteriol.">
        <title>Complete genome sequence of phototrophic betaproteobacterium Rubrivivax gelatinosus IL144.</title>
        <authorList>
            <person name="Nagashima S."/>
            <person name="Kamimura A."/>
            <person name="Shimizu T."/>
            <person name="Nakamura-isaki S."/>
            <person name="Aono E."/>
            <person name="Sakamoto K."/>
            <person name="Ichikawa N."/>
            <person name="Nakazawa H."/>
            <person name="Sekine M."/>
            <person name="Yamazaki S."/>
            <person name="Fujita N."/>
            <person name="Shimada K."/>
            <person name="Hanada S."/>
            <person name="Nagashima K.V.P."/>
        </authorList>
    </citation>
    <scope>NUCLEOTIDE SEQUENCE [LARGE SCALE GENOMIC DNA]</scope>
    <source>
        <strain evidence="7">NBRC 100245 / IL144</strain>
    </source>
</reference>
<dbReference type="RefSeq" id="WP_014427472.1">
    <property type="nucleotide sequence ID" value="NC_017075.1"/>
</dbReference>
<comment type="cofactor">
    <cofactor evidence="1 3 5">
        <name>pyridoxal 5'-phosphate</name>
        <dbReference type="ChEBI" id="CHEBI:597326"/>
    </cofactor>
</comment>
<dbReference type="PANTHER" id="PTHR11808:SF80">
    <property type="entry name" value="CYSTATHIONINE GAMMA-LYASE"/>
    <property type="match status" value="1"/>
</dbReference>
<dbReference type="GO" id="GO:0019346">
    <property type="term" value="P:transsulfuration"/>
    <property type="evidence" value="ECO:0007669"/>
    <property type="project" value="InterPro"/>
</dbReference>
<evidence type="ECO:0000256" key="1">
    <source>
        <dbReference type="ARBA" id="ARBA00001933"/>
    </source>
</evidence>
<keyword evidence="3 6" id="KW-0808">Transferase</keyword>
<comment type="subunit">
    <text evidence="3">Homotetramer.</text>
</comment>
<evidence type="ECO:0000313" key="7">
    <source>
        <dbReference type="Proteomes" id="UP000007883"/>
    </source>
</evidence>
<name>I0HNL5_RUBGI</name>
<dbReference type="GO" id="GO:0016765">
    <property type="term" value="F:transferase activity, transferring alkyl or aryl (other than methyl) groups"/>
    <property type="evidence" value="ECO:0007669"/>
    <property type="project" value="UniProtKB-UniRule"/>
</dbReference>
<dbReference type="InterPro" id="IPR000277">
    <property type="entry name" value="Cys/Met-Metab_PyrdxlP-dep_enz"/>
</dbReference>
<evidence type="ECO:0000256" key="3">
    <source>
        <dbReference type="HAMAP-Rule" id="MF_02056"/>
    </source>
</evidence>
<dbReference type="GO" id="GO:0071266">
    <property type="term" value="P:'de novo' L-methionine biosynthetic process"/>
    <property type="evidence" value="ECO:0007669"/>
    <property type="project" value="UniProtKB-UniRule"/>
</dbReference>
<dbReference type="AlphaFoldDB" id="I0HNL5"/>
<evidence type="ECO:0000256" key="5">
    <source>
        <dbReference type="RuleBase" id="RU362118"/>
    </source>
</evidence>
<dbReference type="NCBIfam" id="NF006003">
    <property type="entry name" value="PRK08133.1"/>
    <property type="match status" value="1"/>
</dbReference>
<dbReference type="InterPro" id="IPR054542">
    <property type="entry name" value="Cys_met_metab_PP"/>
</dbReference>
<comment type="function">
    <text evidence="3">Catalyzes the formation of L-homocysteine from O-succinyl-L-homoserine (OSHS) and hydrogen sulfide.</text>
</comment>
<evidence type="ECO:0000256" key="2">
    <source>
        <dbReference type="ARBA" id="ARBA00022898"/>
    </source>
</evidence>
<comment type="catalytic activity">
    <reaction evidence="3">
        <text>O-succinyl-L-homoserine + hydrogen sulfide = L-homocysteine + succinate</text>
        <dbReference type="Rhea" id="RHEA:27826"/>
        <dbReference type="ChEBI" id="CHEBI:29919"/>
        <dbReference type="ChEBI" id="CHEBI:30031"/>
        <dbReference type="ChEBI" id="CHEBI:57661"/>
        <dbReference type="ChEBI" id="CHEBI:58199"/>
    </reaction>
</comment>
<dbReference type="SUPFAM" id="SSF53383">
    <property type="entry name" value="PLP-dependent transferases"/>
    <property type="match status" value="1"/>
</dbReference>
<accession>I0HNL5</accession>
<dbReference type="Gene3D" id="3.40.640.10">
    <property type="entry name" value="Type I PLP-dependent aspartate aminotransferase-like (Major domain)"/>
    <property type="match status" value="1"/>
</dbReference>
<dbReference type="eggNOG" id="COG0626">
    <property type="taxonomic scope" value="Bacteria"/>
</dbReference>
<dbReference type="HAMAP" id="MF_02056">
    <property type="entry name" value="MetZ"/>
    <property type="match status" value="1"/>
</dbReference>
<dbReference type="GO" id="GO:0005737">
    <property type="term" value="C:cytoplasm"/>
    <property type="evidence" value="ECO:0007669"/>
    <property type="project" value="TreeGrafter"/>
</dbReference>
<evidence type="ECO:0000256" key="4">
    <source>
        <dbReference type="PIRSR" id="PIRSR001434-2"/>
    </source>
</evidence>
<dbReference type="EMBL" id="AP012320">
    <property type="protein sequence ID" value="BAL94602.1"/>
    <property type="molecule type" value="Genomic_DNA"/>
</dbReference>
<feature type="modified residue" description="N6-(pyridoxal phosphate)lysine" evidence="3 4">
    <location>
        <position position="212"/>
    </location>
</feature>
<dbReference type="NCBIfam" id="TIGR01325">
    <property type="entry name" value="O_suc_HS_sulf"/>
    <property type="match status" value="1"/>
</dbReference>
<dbReference type="PATRIC" id="fig|983917.3.peg.1229"/>
<dbReference type="GO" id="GO:0030170">
    <property type="term" value="F:pyridoxal phosphate binding"/>
    <property type="evidence" value="ECO:0007669"/>
    <property type="project" value="UniProtKB-UniRule"/>
</dbReference>
<dbReference type="PROSITE" id="PS00868">
    <property type="entry name" value="CYS_MET_METAB_PP"/>
    <property type="match status" value="1"/>
</dbReference>
<dbReference type="InterPro" id="IPR015422">
    <property type="entry name" value="PyrdxlP-dep_Trfase_small"/>
</dbReference>
<dbReference type="STRING" id="983917.RGE_12610"/>
<dbReference type="UniPathway" id="UPA00051">
    <property type="reaction ID" value="UER00449"/>
</dbReference>
<dbReference type="InterPro" id="IPR015424">
    <property type="entry name" value="PyrdxlP-dep_Trfase"/>
</dbReference>
<keyword evidence="2 3" id="KW-0663">Pyridoxal phosphate</keyword>
<dbReference type="Pfam" id="PF01053">
    <property type="entry name" value="Cys_Met_Meta_PP"/>
    <property type="match status" value="1"/>
</dbReference>
<dbReference type="PIRSF" id="PIRSF001434">
    <property type="entry name" value="CGS"/>
    <property type="match status" value="1"/>
</dbReference>
<dbReference type="HOGENOM" id="CLU_018986_4_0_4"/>
<proteinExistence type="inferred from homology"/>
<dbReference type="EC" id="2.5.1.-" evidence="3"/>
<keyword evidence="3" id="KW-0486">Methionine biosynthesis</keyword>
<comment type="pathway">
    <text evidence="3">Amino-acid biosynthesis; L-methionine biosynthesis via de novo pathway; L-homocysteine from O-succinyl-L-homoserine: step 1/1.</text>
</comment>
<keyword evidence="7" id="KW-1185">Reference proteome</keyword>
<dbReference type="KEGG" id="rge:RGE_12610"/>
<sequence>MIRKTDLPADARRDTLAVREGLPRTEWGENSEALFITSSFVHPDAETAARRFANEEEAFVYSRFSNPTVTMMERRLAALEGTSGCIGTASGMSAILLLVLGLLKGGDHVVCSRSVFGSTIKLFQDFAKFGIETTFVSQTEVAQWRDAMRPNTKLLFAETPSNPLTETCDIRALAEIAHAGGAKLAVDNCFCTPALQRPVEFGADFVVHSGTKFLDGQGRVVAGAVCGPAEAIDGQLVPVMRSAGMALSPFNAWVVLKGLETLSIRLKAQSERALALARWLEAHPAVERVYHPGLESHPQHALAMAQQDGCGGAVVSFIARGERAGAFAVIDATRICSITSNLGDTKTTITHPASTSHGRLSEDQRQAAGITQGMIRVAVGLEDIEDLKADLARGLDQLKLA</sequence>
<dbReference type="Gene3D" id="3.90.1150.10">
    <property type="entry name" value="Aspartate Aminotransferase, domain 1"/>
    <property type="match status" value="1"/>
</dbReference>
<dbReference type="InterPro" id="IPR015421">
    <property type="entry name" value="PyrdxlP-dep_Trfase_major"/>
</dbReference>
<gene>
    <name evidence="3 6" type="primary">metZ</name>
    <name evidence="6" type="ordered locus">RGE_12610</name>
</gene>
<dbReference type="PANTHER" id="PTHR11808">
    <property type="entry name" value="TRANS-SULFURATION ENZYME FAMILY MEMBER"/>
    <property type="match status" value="1"/>
</dbReference>
<dbReference type="FunFam" id="3.40.640.10:FF:000046">
    <property type="entry name" value="Cystathionine gamma-lyase"/>
    <property type="match status" value="1"/>
</dbReference>
<protein>
    <recommendedName>
        <fullName evidence="3">O-succinylhomoserine sulfhydrylase</fullName>
        <shortName evidence="3">OSH sulfhydrylase</shortName>
        <shortName evidence="3">OSHS sulfhydrylase</shortName>
        <ecNumber evidence="3">2.5.1.-</ecNumber>
    </recommendedName>
</protein>
<dbReference type="InterPro" id="IPR006234">
    <property type="entry name" value="O-succ-hSer_sulfhydrylase"/>
</dbReference>